<keyword evidence="3" id="KW-1185">Reference proteome</keyword>
<comment type="caution">
    <text evidence="2">The sequence shown here is derived from an EMBL/GenBank/DDBJ whole genome shotgun (WGS) entry which is preliminary data.</text>
</comment>
<reference evidence="2" key="1">
    <citation type="submission" date="2023-09" db="EMBL/GenBank/DDBJ databases">
        <title>Paucibacter sp. APW11 Genome sequencing and assembly.</title>
        <authorList>
            <person name="Kim I."/>
        </authorList>
    </citation>
    <scope>NUCLEOTIDE SEQUENCE</scope>
    <source>
        <strain evidence="2">APW11</strain>
    </source>
</reference>
<proteinExistence type="predicted"/>
<evidence type="ECO:0000259" key="1">
    <source>
        <dbReference type="Pfam" id="PF01370"/>
    </source>
</evidence>
<name>A0ABU3PI18_9BURK</name>
<accession>A0ABU3PI18</accession>
<evidence type="ECO:0000313" key="2">
    <source>
        <dbReference type="EMBL" id="MDT9002198.1"/>
    </source>
</evidence>
<dbReference type="Pfam" id="PF01370">
    <property type="entry name" value="Epimerase"/>
    <property type="match status" value="1"/>
</dbReference>
<feature type="domain" description="NAD-dependent epimerase/dehydratase" evidence="1">
    <location>
        <begin position="5"/>
        <end position="217"/>
    </location>
</feature>
<dbReference type="Proteomes" id="UP001246372">
    <property type="component" value="Unassembled WGS sequence"/>
</dbReference>
<dbReference type="EMBL" id="JAVXZY010000013">
    <property type="protein sequence ID" value="MDT9002198.1"/>
    <property type="molecule type" value="Genomic_DNA"/>
</dbReference>
<gene>
    <name evidence="2" type="ORF">RQP53_23160</name>
</gene>
<dbReference type="InterPro" id="IPR001509">
    <property type="entry name" value="Epimerase_deHydtase"/>
</dbReference>
<dbReference type="Gene3D" id="3.40.50.720">
    <property type="entry name" value="NAD(P)-binding Rossmann-like Domain"/>
    <property type="match status" value="1"/>
</dbReference>
<evidence type="ECO:0000313" key="3">
    <source>
        <dbReference type="Proteomes" id="UP001246372"/>
    </source>
</evidence>
<dbReference type="RefSeq" id="WP_315653089.1">
    <property type="nucleotide sequence ID" value="NZ_JAVXZY010000013.1"/>
</dbReference>
<sequence length="329" mass="35306">MSETVLILGAAGRLGRELCLAFSGAGWRTLAHSRKPLPAELLALPGLQAVSADALDVNTLLGEVRAAGGAGVVINALNPPYTQWHRLALPLASAAQDLALGLDALLVLPGNVYNFGSTLPPLLRRNSAEHGDHDKARIRIAIEAQMAAADKQGLDSVVLRAGDFFGGAGRGSWFDLAIASRLAKGEMVYPGSLDRIHAWAYLPDLAQAFVRVASQRERLYGHSRLHFAGHAVEGQVLLDCLNALCARPLRAASLPWGLIRLGAPLVPSWRAIVEMRYLWERPHQLDDSDLRQLIGPPPRTALATALRQSLQQLGLGELLRDGPAMLQAA</sequence>
<dbReference type="SUPFAM" id="SSF51735">
    <property type="entry name" value="NAD(P)-binding Rossmann-fold domains"/>
    <property type="match status" value="1"/>
</dbReference>
<organism evidence="2 3">
    <name type="scientific">Roseateles aquae</name>
    <dbReference type="NCBI Taxonomy" id="3077235"/>
    <lineage>
        <taxon>Bacteria</taxon>
        <taxon>Pseudomonadati</taxon>
        <taxon>Pseudomonadota</taxon>
        <taxon>Betaproteobacteria</taxon>
        <taxon>Burkholderiales</taxon>
        <taxon>Sphaerotilaceae</taxon>
        <taxon>Roseateles</taxon>
    </lineage>
</organism>
<dbReference type="InterPro" id="IPR036291">
    <property type="entry name" value="NAD(P)-bd_dom_sf"/>
</dbReference>
<protein>
    <submittedName>
        <fullName evidence="2">Epimerase</fullName>
    </submittedName>
</protein>